<organism evidence="4 5">
    <name type="scientific">Albimonas donghaensis</name>
    <dbReference type="NCBI Taxonomy" id="356660"/>
    <lineage>
        <taxon>Bacteria</taxon>
        <taxon>Pseudomonadati</taxon>
        <taxon>Pseudomonadota</taxon>
        <taxon>Alphaproteobacteria</taxon>
        <taxon>Rhodobacterales</taxon>
        <taxon>Paracoccaceae</taxon>
        <taxon>Albimonas</taxon>
    </lineage>
</organism>
<dbReference type="EMBL" id="FNMZ01000001">
    <property type="protein sequence ID" value="SDW44256.1"/>
    <property type="molecule type" value="Genomic_DNA"/>
</dbReference>
<dbReference type="OrthoDB" id="9807502at2"/>
<evidence type="ECO:0000256" key="1">
    <source>
        <dbReference type="ARBA" id="ARBA00005213"/>
    </source>
</evidence>
<protein>
    <recommendedName>
        <fullName evidence="2">arginine deiminase</fullName>
        <ecNumber evidence="2">3.5.3.6</ecNumber>
    </recommendedName>
</protein>
<dbReference type="PANTHER" id="PTHR47271:SF2">
    <property type="entry name" value="ARGININE DEIMINASE"/>
    <property type="match status" value="1"/>
</dbReference>
<dbReference type="GO" id="GO:0019546">
    <property type="term" value="P:L-arginine deiminase pathway"/>
    <property type="evidence" value="ECO:0007669"/>
    <property type="project" value="TreeGrafter"/>
</dbReference>
<comment type="pathway">
    <text evidence="1">Amino-acid degradation; L-arginine degradation via ADI pathway; carbamoyl phosphate from L-arginine: step 1/2.</text>
</comment>
<gene>
    <name evidence="4" type="ORF">SAMN05444336_1011023</name>
</gene>
<proteinExistence type="predicted"/>
<dbReference type="Pfam" id="PF02274">
    <property type="entry name" value="ADI"/>
    <property type="match status" value="1"/>
</dbReference>
<accession>A0A1H2TJT1</accession>
<dbReference type="GO" id="GO:0016990">
    <property type="term" value="F:arginine deiminase activity"/>
    <property type="evidence" value="ECO:0007669"/>
    <property type="project" value="UniProtKB-EC"/>
</dbReference>
<keyword evidence="4" id="KW-0378">Hydrolase</keyword>
<dbReference type="STRING" id="356660.SAMN05444336_1011023"/>
<comment type="catalytic activity">
    <reaction evidence="3">
        <text>L-arginine + H2O = L-citrulline + NH4(+)</text>
        <dbReference type="Rhea" id="RHEA:19597"/>
        <dbReference type="ChEBI" id="CHEBI:15377"/>
        <dbReference type="ChEBI" id="CHEBI:28938"/>
        <dbReference type="ChEBI" id="CHEBI:32682"/>
        <dbReference type="ChEBI" id="CHEBI:57743"/>
        <dbReference type="EC" id="3.5.3.6"/>
    </reaction>
</comment>
<dbReference type="EC" id="3.5.3.6" evidence="2"/>
<name>A0A1H2TJT1_9RHOB</name>
<dbReference type="Gene3D" id="3.75.10.10">
    <property type="entry name" value="L-arginine/glycine Amidinotransferase, Chain A"/>
    <property type="match status" value="1"/>
</dbReference>
<keyword evidence="5" id="KW-1185">Reference proteome</keyword>
<dbReference type="Proteomes" id="UP000199118">
    <property type="component" value="Unassembled WGS sequence"/>
</dbReference>
<evidence type="ECO:0000313" key="5">
    <source>
        <dbReference type="Proteomes" id="UP000199118"/>
    </source>
</evidence>
<sequence length="336" mass="37115">MSDAPTVSEDLYTATIKHFGSQPEPPFEDAERLTRLWGRNWGCDNDVGRLRAVLMHRPGAEFDVIDRSRRINETGTFGDIEAGWYWQSDEIPELHELQAQHDGLADLLRAEGVEVHYVDRVEGGRFKTVYTRDSAIAVKGGAIVSRMAPRMRHGEEQAIARTLANLGMPILRTLNGSAMSEGGSFAWLNPQTAVIGRGIRVNDQGIEQIADVLRHQGAELLVVDLCGYSIHIDGAMVMVDRDLALVDPRQLPYVFLQRLNAMGIETVEVSADDNGWIINGLAIAPRRMIIPRGISEATREALASRGVTLLEIDYDRVQLNGGGVHCSTCPLIRDPV</sequence>
<dbReference type="SUPFAM" id="SSF55909">
    <property type="entry name" value="Pentein"/>
    <property type="match status" value="1"/>
</dbReference>
<dbReference type="RefSeq" id="WP_092679999.1">
    <property type="nucleotide sequence ID" value="NZ_FNMZ01000001.1"/>
</dbReference>
<dbReference type="PANTHER" id="PTHR47271">
    <property type="entry name" value="ARGININE DEIMINASE"/>
    <property type="match status" value="1"/>
</dbReference>
<evidence type="ECO:0000256" key="2">
    <source>
        <dbReference type="ARBA" id="ARBA00012171"/>
    </source>
</evidence>
<evidence type="ECO:0000313" key="4">
    <source>
        <dbReference type="EMBL" id="SDW44256.1"/>
    </source>
</evidence>
<dbReference type="AlphaFoldDB" id="A0A1H2TJT1"/>
<reference evidence="4 5" key="1">
    <citation type="submission" date="2016-10" db="EMBL/GenBank/DDBJ databases">
        <authorList>
            <person name="de Groot N.N."/>
        </authorList>
    </citation>
    <scope>NUCLEOTIDE SEQUENCE [LARGE SCALE GENOMIC DNA]</scope>
    <source>
        <strain evidence="4 5">DSM 17890</strain>
    </source>
</reference>
<evidence type="ECO:0000256" key="3">
    <source>
        <dbReference type="ARBA" id="ARBA00049429"/>
    </source>
</evidence>